<dbReference type="EMBL" id="JABMOJ010000287">
    <property type="protein sequence ID" value="NQV65224.1"/>
    <property type="molecule type" value="Genomic_DNA"/>
</dbReference>
<dbReference type="AlphaFoldDB" id="A0A972VVV8"/>
<dbReference type="Pfam" id="PF04093">
    <property type="entry name" value="MreD"/>
    <property type="match status" value="1"/>
</dbReference>
<evidence type="ECO:0000313" key="9">
    <source>
        <dbReference type="EMBL" id="NQV65224.1"/>
    </source>
</evidence>
<dbReference type="NCBIfam" id="TIGR03426">
    <property type="entry name" value="shape_MreD"/>
    <property type="match status" value="1"/>
</dbReference>
<dbReference type="GO" id="GO:0008360">
    <property type="term" value="P:regulation of cell shape"/>
    <property type="evidence" value="ECO:0007669"/>
    <property type="project" value="UniProtKB-KW"/>
</dbReference>
<dbReference type="PANTHER" id="PTHR37484">
    <property type="entry name" value="ROD SHAPE-DETERMINING PROTEIN MRED"/>
    <property type="match status" value="1"/>
</dbReference>
<feature type="transmembrane region" description="Helical" evidence="8">
    <location>
        <begin position="39"/>
        <end position="63"/>
    </location>
</feature>
<evidence type="ECO:0000256" key="3">
    <source>
        <dbReference type="ARBA" id="ARBA00022475"/>
    </source>
</evidence>
<reference evidence="9" key="1">
    <citation type="submission" date="2020-05" db="EMBL/GenBank/DDBJ databases">
        <title>Sulfur intermediates as new biogeochemical hubs in an aquatic model microbial ecosystem.</title>
        <authorList>
            <person name="Vigneron A."/>
        </authorList>
    </citation>
    <scope>NUCLEOTIDE SEQUENCE</scope>
    <source>
        <strain evidence="9">Bin.250</strain>
    </source>
</reference>
<organism evidence="9 10">
    <name type="scientific">SAR86 cluster bacterium</name>
    <dbReference type="NCBI Taxonomy" id="2030880"/>
    <lineage>
        <taxon>Bacteria</taxon>
        <taxon>Pseudomonadati</taxon>
        <taxon>Pseudomonadota</taxon>
        <taxon>Gammaproteobacteria</taxon>
        <taxon>SAR86 cluster</taxon>
    </lineage>
</organism>
<evidence type="ECO:0000256" key="4">
    <source>
        <dbReference type="ARBA" id="ARBA00022692"/>
    </source>
</evidence>
<keyword evidence="5" id="KW-0133">Cell shape</keyword>
<keyword evidence="6 8" id="KW-1133">Transmembrane helix</keyword>
<feature type="transmembrane region" description="Helical" evidence="8">
    <location>
        <begin position="69"/>
        <end position="89"/>
    </location>
</feature>
<dbReference type="InterPro" id="IPR026034">
    <property type="entry name" value="MreD_proteobac"/>
</dbReference>
<protein>
    <submittedName>
        <fullName evidence="9">Rod shape-determining protein MreD</fullName>
    </submittedName>
</protein>
<feature type="non-terminal residue" evidence="9">
    <location>
        <position position="104"/>
    </location>
</feature>
<evidence type="ECO:0000256" key="6">
    <source>
        <dbReference type="ARBA" id="ARBA00022989"/>
    </source>
</evidence>
<gene>
    <name evidence="9" type="primary">mreD</name>
    <name evidence="9" type="ORF">HQ497_07655</name>
</gene>
<evidence type="ECO:0000313" key="10">
    <source>
        <dbReference type="Proteomes" id="UP000754644"/>
    </source>
</evidence>
<keyword evidence="7 8" id="KW-0472">Membrane</keyword>
<sequence length="104" mass="11846">MRSNNLWFVVFSFVIALVLSIVSLPAFVPVEFGFLRPHWVALVLIYWVIALPYRIGIVVAWMLGIILDILTGSLIGQHAISLIVVAYLASSLYQRLRMFAIWQQ</sequence>
<dbReference type="Proteomes" id="UP000754644">
    <property type="component" value="Unassembled WGS sequence"/>
</dbReference>
<feature type="transmembrane region" description="Helical" evidence="8">
    <location>
        <begin position="6"/>
        <end position="27"/>
    </location>
</feature>
<evidence type="ECO:0000256" key="1">
    <source>
        <dbReference type="ARBA" id="ARBA00004651"/>
    </source>
</evidence>
<keyword evidence="3" id="KW-1003">Cell membrane</keyword>
<comment type="subcellular location">
    <subcellularLocation>
        <location evidence="1">Cell membrane</location>
        <topology evidence="1">Multi-pass membrane protein</topology>
    </subcellularLocation>
</comment>
<accession>A0A972VVV8</accession>
<evidence type="ECO:0000256" key="8">
    <source>
        <dbReference type="SAM" id="Phobius"/>
    </source>
</evidence>
<keyword evidence="4 8" id="KW-0812">Transmembrane</keyword>
<dbReference type="InterPro" id="IPR007227">
    <property type="entry name" value="Cell_shape_determining_MreD"/>
</dbReference>
<name>A0A972VVV8_9GAMM</name>
<dbReference type="PANTHER" id="PTHR37484:SF1">
    <property type="entry name" value="ROD SHAPE-DETERMINING PROTEIN MRED"/>
    <property type="match status" value="1"/>
</dbReference>
<evidence type="ECO:0000256" key="5">
    <source>
        <dbReference type="ARBA" id="ARBA00022960"/>
    </source>
</evidence>
<comment type="similarity">
    <text evidence="2">Belongs to the MreD family.</text>
</comment>
<evidence type="ECO:0000256" key="7">
    <source>
        <dbReference type="ARBA" id="ARBA00023136"/>
    </source>
</evidence>
<proteinExistence type="inferred from homology"/>
<comment type="caution">
    <text evidence="9">The sequence shown here is derived from an EMBL/GenBank/DDBJ whole genome shotgun (WGS) entry which is preliminary data.</text>
</comment>
<evidence type="ECO:0000256" key="2">
    <source>
        <dbReference type="ARBA" id="ARBA00007776"/>
    </source>
</evidence>
<dbReference type="GO" id="GO:0005886">
    <property type="term" value="C:plasma membrane"/>
    <property type="evidence" value="ECO:0007669"/>
    <property type="project" value="UniProtKB-SubCell"/>
</dbReference>